<dbReference type="Proteomes" id="UP000260823">
    <property type="component" value="Unassembled WGS sequence"/>
</dbReference>
<dbReference type="InterPro" id="IPR011335">
    <property type="entry name" value="Restrct_endonuc-II-like"/>
</dbReference>
<keyword evidence="2" id="KW-0255">Endonuclease</keyword>
<dbReference type="Pfam" id="PF04480">
    <property type="entry name" value="DUF559"/>
    <property type="match status" value="1"/>
</dbReference>
<name>A0A3E2NVC2_9SPHI</name>
<evidence type="ECO:0000259" key="1">
    <source>
        <dbReference type="Pfam" id="PF04480"/>
    </source>
</evidence>
<evidence type="ECO:0000313" key="3">
    <source>
        <dbReference type="Proteomes" id="UP000260823"/>
    </source>
</evidence>
<dbReference type="Gene3D" id="3.40.960.10">
    <property type="entry name" value="VSR Endonuclease"/>
    <property type="match status" value="1"/>
</dbReference>
<accession>A0A3E2NVC2</accession>
<dbReference type="InterPro" id="IPR007569">
    <property type="entry name" value="DUF559"/>
</dbReference>
<organism evidence="2 3">
    <name type="scientific">Mucilaginibacter terrenus</name>
    <dbReference type="NCBI Taxonomy" id="2482727"/>
    <lineage>
        <taxon>Bacteria</taxon>
        <taxon>Pseudomonadati</taxon>
        <taxon>Bacteroidota</taxon>
        <taxon>Sphingobacteriia</taxon>
        <taxon>Sphingobacteriales</taxon>
        <taxon>Sphingobacteriaceae</taxon>
        <taxon>Mucilaginibacter</taxon>
    </lineage>
</organism>
<dbReference type="RefSeq" id="WP_117381809.1">
    <property type="nucleotide sequence ID" value="NZ_QWDE01000001.1"/>
</dbReference>
<dbReference type="AlphaFoldDB" id="A0A3E2NVC2"/>
<sequence>MPSITELCRELRQRQTPAETLLWNQLRNRKLLGKKFLRQHPIFIKSVQGLVQCYIPDFYCAEANLIVEADGPVHLYKRDYDKNRDAVLSGLGLQILRFENKQIENDMSGVLEVIKLALDK</sequence>
<dbReference type="PANTHER" id="PTHR38590:SF1">
    <property type="entry name" value="BLL0828 PROTEIN"/>
    <property type="match status" value="1"/>
</dbReference>
<keyword evidence="2" id="KW-0378">Hydrolase</keyword>
<keyword evidence="3" id="KW-1185">Reference proteome</keyword>
<proteinExistence type="predicted"/>
<gene>
    <name evidence="2" type="ORF">DYU05_04695</name>
</gene>
<dbReference type="EMBL" id="QWDE01000001">
    <property type="protein sequence ID" value="RFZ84907.1"/>
    <property type="molecule type" value="Genomic_DNA"/>
</dbReference>
<dbReference type="GO" id="GO:0004519">
    <property type="term" value="F:endonuclease activity"/>
    <property type="evidence" value="ECO:0007669"/>
    <property type="project" value="UniProtKB-KW"/>
</dbReference>
<dbReference type="SUPFAM" id="SSF52980">
    <property type="entry name" value="Restriction endonuclease-like"/>
    <property type="match status" value="1"/>
</dbReference>
<reference evidence="2 3" key="1">
    <citation type="submission" date="2018-08" db="EMBL/GenBank/DDBJ databases">
        <title>Mucilaginibacter terrae sp. nov., isolated from manganese diggings.</title>
        <authorList>
            <person name="Huang Y."/>
            <person name="Zhou Z."/>
        </authorList>
    </citation>
    <scope>NUCLEOTIDE SEQUENCE [LARGE SCALE GENOMIC DNA]</scope>
    <source>
        <strain evidence="2 3">ZH6</strain>
    </source>
</reference>
<feature type="domain" description="DUF559" evidence="1">
    <location>
        <begin position="5"/>
        <end position="118"/>
    </location>
</feature>
<protein>
    <submittedName>
        <fullName evidence="2">Endonuclease domain-containing protein</fullName>
    </submittedName>
</protein>
<dbReference type="CDD" id="cd01038">
    <property type="entry name" value="Endonuclease_DUF559"/>
    <property type="match status" value="1"/>
</dbReference>
<keyword evidence="2" id="KW-0540">Nuclease</keyword>
<dbReference type="OrthoDB" id="9798754at2"/>
<comment type="caution">
    <text evidence="2">The sequence shown here is derived from an EMBL/GenBank/DDBJ whole genome shotgun (WGS) entry which is preliminary data.</text>
</comment>
<dbReference type="PANTHER" id="PTHR38590">
    <property type="entry name" value="BLL0828 PROTEIN"/>
    <property type="match status" value="1"/>
</dbReference>
<dbReference type="InterPro" id="IPR047216">
    <property type="entry name" value="Endonuclease_DUF559_bact"/>
</dbReference>
<evidence type="ECO:0000313" key="2">
    <source>
        <dbReference type="EMBL" id="RFZ84907.1"/>
    </source>
</evidence>